<evidence type="ECO:0000256" key="1">
    <source>
        <dbReference type="ARBA" id="ARBA00022737"/>
    </source>
</evidence>
<keyword evidence="1" id="KW-0677">Repeat</keyword>
<proteinExistence type="predicted"/>
<evidence type="ECO:0008006" key="4">
    <source>
        <dbReference type="Google" id="ProtNLM"/>
    </source>
</evidence>
<dbReference type="PANTHER" id="PTHR46388:SF2">
    <property type="entry name" value="NHL REPEAT-CONTAINING PROTEIN 2"/>
    <property type="match status" value="1"/>
</dbReference>
<keyword evidence="2" id="KW-0732">Signal</keyword>
<evidence type="ECO:0000256" key="2">
    <source>
        <dbReference type="SAM" id="SignalP"/>
    </source>
</evidence>
<dbReference type="PANTHER" id="PTHR46388">
    <property type="entry name" value="NHL REPEAT-CONTAINING PROTEIN 2"/>
    <property type="match status" value="1"/>
</dbReference>
<dbReference type="AlphaFoldDB" id="A0A7S4KAK2"/>
<organism evidence="3">
    <name type="scientific">Guillardia theta</name>
    <name type="common">Cryptophyte</name>
    <name type="synonym">Cryptomonas phi</name>
    <dbReference type="NCBI Taxonomy" id="55529"/>
    <lineage>
        <taxon>Eukaryota</taxon>
        <taxon>Cryptophyceae</taxon>
        <taxon>Pyrenomonadales</taxon>
        <taxon>Geminigeraceae</taxon>
        <taxon>Guillardia</taxon>
    </lineage>
</organism>
<dbReference type="EMBL" id="HBKN01013780">
    <property type="protein sequence ID" value="CAE2288936.1"/>
    <property type="molecule type" value="Transcribed_RNA"/>
</dbReference>
<feature type="chain" id="PRO_5031543659" description="SMP-30/Gluconolactonase/LRE-like region domain-containing protein" evidence="2">
    <location>
        <begin position="27"/>
        <end position="429"/>
    </location>
</feature>
<dbReference type="Gene3D" id="2.120.10.30">
    <property type="entry name" value="TolB, C-terminal domain"/>
    <property type="match status" value="3"/>
</dbReference>
<reference evidence="3" key="1">
    <citation type="submission" date="2021-01" db="EMBL/GenBank/DDBJ databases">
        <authorList>
            <person name="Corre E."/>
            <person name="Pelletier E."/>
            <person name="Niang G."/>
            <person name="Scheremetjew M."/>
            <person name="Finn R."/>
            <person name="Kale V."/>
            <person name="Holt S."/>
            <person name="Cochrane G."/>
            <person name="Meng A."/>
            <person name="Brown T."/>
            <person name="Cohen L."/>
        </authorList>
    </citation>
    <scope>NUCLEOTIDE SEQUENCE</scope>
    <source>
        <strain evidence="3">CCMP 2712</strain>
    </source>
</reference>
<gene>
    <name evidence="3" type="ORF">GTHE00462_LOCUS10733</name>
</gene>
<sequence length="429" mass="45437">MLRCQTMRGLMLVSIFLLHAASLLHAKTMKGTVCTVRGLLQPESDDQDIDGDDKTDLALNPGMKAAVFNRAKAIEGTGVGPNIYISDEKGNKIYVLDRFTGTVTLLAGTGEAGYKDGIGSSAKFKSPSGLAVQSLRTGLCVSDRGNHAIRIITRESPDKPAVVDTVAGSDDSGAGFADGEGPNALFNHPEGLAMSPDGSFILVADSGNHRIRKVLLSKEDKNLVSTIAGGNQNRNVTYSQGFNDADNGVNSSFNRPTDVAFLPNGEEVLVVDAGNHAIRKLTLSTGAVTTIAGNGNSGSDNGFGTNATFEFPMSIVISAGGKYAFIAEMEGQRIRQLHLSTGQVTTLAGTGDAGSSDGTFLKASFNMPCSLNVIDSRRLMVLDYENSAIRVIAVQEDNENSIQDYCAMPSSMDDNLELKMMLSSYNDEL</sequence>
<dbReference type="InterPro" id="IPR011042">
    <property type="entry name" value="6-blade_b-propeller_TolB-like"/>
</dbReference>
<name>A0A7S4KAK2_GUITH</name>
<dbReference type="Pfam" id="PF01436">
    <property type="entry name" value="NHL"/>
    <property type="match status" value="2"/>
</dbReference>
<accession>A0A7S4KAK2</accession>
<dbReference type="InterPro" id="IPR001258">
    <property type="entry name" value="NHL_repeat"/>
</dbReference>
<dbReference type="SUPFAM" id="SSF101898">
    <property type="entry name" value="NHL repeat"/>
    <property type="match status" value="1"/>
</dbReference>
<evidence type="ECO:0000313" key="3">
    <source>
        <dbReference type="EMBL" id="CAE2288936.1"/>
    </source>
</evidence>
<protein>
    <recommendedName>
        <fullName evidence="4">SMP-30/Gluconolactonase/LRE-like region domain-containing protein</fullName>
    </recommendedName>
</protein>
<feature type="signal peptide" evidence="2">
    <location>
        <begin position="1"/>
        <end position="26"/>
    </location>
</feature>